<proteinExistence type="predicted"/>
<dbReference type="Gene3D" id="2.130.10.130">
    <property type="entry name" value="Integrin alpha, N-terminal"/>
    <property type="match status" value="5"/>
</dbReference>
<dbReference type="SUPFAM" id="SSF69318">
    <property type="entry name" value="Integrin alpha N-terminal domain"/>
    <property type="match status" value="3"/>
</dbReference>
<dbReference type="PANTHER" id="PTHR46580">
    <property type="entry name" value="SENSOR KINASE-RELATED"/>
    <property type="match status" value="1"/>
</dbReference>
<accession>A0ABT2UFG2</accession>
<evidence type="ECO:0000256" key="1">
    <source>
        <dbReference type="ARBA" id="ARBA00022729"/>
    </source>
</evidence>
<dbReference type="InterPro" id="IPR057708">
    <property type="entry name" value="DUF7948"/>
</dbReference>
<protein>
    <submittedName>
        <fullName evidence="3">FG-GAP-like repeat-containing protein</fullName>
    </submittedName>
</protein>
<evidence type="ECO:0000313" key="4">
    <source>
        <dbReference type="Proteomes" id="UP001652445"/>
    </source>
</evidence>
<dbReference type="InterPro" id="IPR006530">
    <property type="entry name" value="YD"/>
</dbReference>
<name>A0ABT2UFG2_9BACL</name>
<dbReference type="PANTHER" id="PTHR46580:SF4">
    <property type="entry name" value="ATP_GTP-BINDING PROTEIN"/>
    <property type="match status" value="1"/>
</dbReference>
<dbReference type="Proteomes" id="UP001652445">
    <property type="component" value="Unassembled WGS sequence"/>
</dbReference>
<dbReference type="NCBIfam" id="TIGR01643">
    <property type="entry name" value="YD_repeat_2x"/>
    <property type="match status" value="1"/>
</dbReference>
<dbReference type="InterPro" id="IPR013517">
    <property type="entry name" value="FG-GAP"/>
</dbReference>
<sequence>MFTKKMDKFLVCNLILGILVYSIMSSLYAQAKSNPNITFPIPSPMNMGINGVSNPDTYQIDPYNQAIGSLISNPQEVRPNHVNAVKTNSALADSARYFDGEDWQDIDTTLREDSTDSDYTYSMLTNNFKVKLNKVGNPSLSFSVYDQSVVYRAEETNMVTGMVDGNSVVYPRLWNETDLYYHIENNQLKMELHLLDHNAPKTFKFELQTKNVNHHLNEDGSIDFVDSLGQVNFKIPPLWIKDTSSGEKRYDRIQTTITEDNNRTILEITLNDEGLQYPIVIDPTTELIDYHEGTGFQPWNWNSGVKMLDDNSSVWFKDVNGDGKADMIAKGQPGSTHAGWIFVSLSTVEGFQWWTWDSGGRMLDDNGQIWFEDVNGDGKVDMITQGQPGQPNAGWVYVSLSTGTGFQGWTWSSGVRMLDDNSSVWFKDVNGDGKVDLISRGLPGHENAGWVYVAMSNGTGFPDWTWSSGGRMLDDNGQFWFEDVNGDGKVDMIAQGQPGQYNAGWLYVSLSTGSGFQGWTWNSGARMLDDNSSVWFKDVNGDGKVDMISRGLPGSGNAGWLYVSISTGQGFPWWTWNSGSKMLNDKDSVWFEDMNGDGKSDMIARIHSGGNHEEWIYVSLSTGVGYQPWTWKSGNRMFNYKDSVWLSDVNGDGKTDLIVTGQSGDSKAGWVFVSLSSEIVTVPPSLPYILNTGFPSSTWNSGVKMLDDNNSVWFKDVNGDGKADMIARGLPGSENAGWVYVSLSTGEGFQWWTWDSGGRMLDDNGQIWFEDVNGDGKVDMITQGQPGQPNAGWVYVSLSTGTGFQGWTWSSGVRMLDDNSSVWFKDVNGDGKVDLISRGLPGHENAGWVYVAMSNGTGYPDWTWSSGGRVLDDKGQFWFEDVNGDGKVDMIAQGQPGQYNAGWVYVSLSTGTGFQGWTWNSGVRMLDDNSIAWFKDVNGDGKVDMISRGLPGSGNAGWLYVSISTGEGFPWWTWNSGSKMLNDKDSVWFEDMNGDGKSDLIKIGQSGGSNAGWVYSSLSNGEGFPIWTWDSKGKKLDDNGLFGFGDINGDGRADLISTGQAGSYNAGWVYISLSAEVVIPNYFYDIDGHLIQILLPSGESFQLQYDANGNLVKRIKLD</sequence>
<dbReference type="RefSeq" id="WP_262684680.1">
    <property type="nucleotide sequence ID" value="NZ_JAOQIO010000046.1"/>
</dbReference>
<dbReference type="EMBL" id="JAOQIO010000046">
    <property type="protein sequence ID" value="MCU6793379.1"/>
    <property type="molecule type" value="Genomic_DNA"/>
</dbReference>
<comment type="caution">
    <text evidence="3">The sequence shown here is derived from an EMBL/GenBank/DDBJ whole genome shotgun (WGS) entry which is preliminary data.</text>
</comment>
<reference evidence="3 4" key="1">
    <citation type="submission" date="2022-09" db="EMBL/GenBank/DDBJ databases">
        <authorList>
            <person name="Han X.L."/>
            <person name="Wang Q."/>
            <person name="Lu T."/>
        </authorList>
    </citation>
    <scope>NUCLEOTIDE SEQUENCE [LARGE SCALE GENOMIC DNA]</scope>
    <source>
        <strain evidence="3 4">WQ 127069</strain>
    </source>
</reference>
<feature type="domain" description="DUF7948" evidence="2">
    <location>
        <begin position="152"/>
        <end position="284"/>
    </location>
</feature>
<dbReference type="Pfam" id="PF13517">
    <property type="entry name" value="FG-GAP_3"/>
    <property type="match status" value="5"/>
</dbReference>
<dbReference type="Pfam" id="PF25778">
    <property type="entry name" value="DUF7948"/>
    <property type="match status" value="1"/>
</dbReference>
<evidence type="ECO:0000313" key="3">
    <source>
        <dbReference type="EMBL" id="MCU6793379.1"/>
    </source>
</evidence>
<dbReference type="InterPro" id="IPR028994">
    <property type="entry name" value="Integrin_alpha_N"/>
</dbReference>
<organism evidence="3 4">
    <name type="scientific">Paenibacillus baimaensis</name>
    <dbReference type="NCBI Taxonomy" id="2982185"/>
    <lineage>
        <taxon>Bacteria</taxon>
        <taxon>Bacillati</taxon>
        <taxon>Bacillota</taxon>
        <taxon>Bacilli</taxon>
        <taxon>Bacillales</taxon>
        <taxon>Paenibacillaceae</taxon>
        <taxon>Paenibacillus</taxon>
    </lineage>
</organism>
<keyword evidence="1" id="KW-0732">Signal</keyword>
<evidence type="ECO:0000259" key="2">
    <source>
        <dbReference type="Pfam" id="PF25778"/>
    </source>
</evidence>
<gene>
    <name evidence="3" type="ORF">OB236_14825</name>
</gene>
<keyword evidence="4" id="KW-1185">Reference proteome</keyword>